<name>A0A6A6IL12_9PLEO</name>
<feature type="compositionally biased region" description="Basic and acidic residues" evidence="1">
    <location>
        <begin position="26"/>
        <end position="39"/>
    </location>
</feature>
<dbReference type="RefSeq" id="XP_033686080.1">
    <property type="nucleotide sequence ID" value="XM_033826708.1"/>
</dbReference>
<accession>A0A6A6IL12</accession>
<gene>
    <name evidence="2" type="ORF">BU26DRAFT_503650</name>
</gene>
<dbReference type="AlphaFoldDB" id="A0A6A6IL12"/>
<protein>
    <submittedName>
        <fullName evidence="2">Uncharacterized protein</fullName>
    </submittedName>
</protein>
<evidence type="ECO:0000256" key="1">
    <source>
        <dbReference type="SAM" id="MobiDB-lite"/>
    </source>
</evidence>
<organism evidence="2 3">
    <name type="scientific">Trematosphaeria pertusa</name>
    <dbReference type="NCBI Taxonomy" id="390896"/>
    <lineage>
        <taxon>Eukaryota</taxon>
        <taxon>Fungi</taxon>
        <taxon>Dikarya</taxon>
        <taxon>Ascomycota</taxon>
        <taxon>Pezizomycotina</taxon>
        <taxon>Dothideomycetes</taxon>
        <taxon>Pleosporomycetidae</taxon>
        <taxon>Pleosporales</taxon>
        <taxon>Massarineae</taxon>
        <taxon>Trematosphaeriaceae</taxon>
        <taxon>Trematosphaeria</taxon>
    </lineage>
</organism>
<dbReference type="Proteomes" id="UP000800094">
    <property type="component" value="Unassembled WGS sequence"/>
</dbReference>
<evidence type="ECO:0000313" key="2">
    <source>
        <dbReference type="EMBL" id="KAF2251076.1"/>
    </source>
</evidence>
<dbReference type="GeneID" id="54580038"/>
<evidence type="ECO:0000313" key="3">
    <source>
        <dbReference type="Proteomes" id="UP000800094"/>
    </source>
</evidence>
<sequence>MAREADVARSAALRVAAGAHPSRAARSGEARNVTADKAHATRRGVGNGSSVADNKAAQRQRPLWAAPFHYYCSLRAPICRPPRCWERLRRAGPWRRRAGSGGGDRGLLAARFNSTPARFLSAARPLQRPPVSLAHAAVPCRDTVD</sequence>
<dbReference type="EMBL" id="ML987193">
    <property type="protein sequence ID" value="KAF2251076.1"/>
    <property type="molecule type" value="Genomic_DNA"/>
</dbReference>
<proteinExistence type="predicted"/>
<keyword evidence="3" id="KW-1185">Reference proteome</keyword>
<feature type="region of interest" description="Disordered" evidence="1">
    <location>
        <begin position="16"/>
        <end position="58"/>
    </location>
</feature>
<reference evidence="2" key="1">
    <citation type="journal article" date="2020" name="Stud. Mycol.">
        <title>101 Dothideomycetes genomes: a test case for predicting lifestyles and emergence of pathogens.</title>
        <authorList>
            <person name="Haridas S."/>
            <person name="Albert R."/>
            <person name="Binder M."/>
            <person name="Bloem J."/>
            <person name="Labutti K."/>
            <person name="Salamov A."/>
            <person name="Andreopoulos B."/>
            <person name="Baker S."/>
            <person name="Barry K."/>
            <person name="Bills G."/>
            <person name="Bluhm B."/>
            <person name="Cannon C."/>
            <person name="Castanera R."/>
            <person name="Culley D."/>
            <person name="Daum C."/>
            <person name="Ezra D."/>
            <person name="Gonzalez J."/>
            <person name="Henrissat B."/>
            <person name="Kuo A."/>
            <person name="Liang C."/>
            <person name="Lipzen A."/>
            <person name="Lutzoni F."/>
            <person name="Magnuson J."/>
            <person name="Mondo S."/>
            <person name="Nolan M."/>
            <person name="Ohm R."/>
            <person name="Pangilinan J."/>
            <person name="Park H.-J."/>
            <person name="Ramirez L."/>
            <person name="Alfaro M."/>
            <person name="Sun H."/>
            <person name="Tritt A."/>
            <person name="Yoshinaga Y."/>
            <person name="Zwiers L.-H."/>
            <person name="Turgeon B."/>
            <person name="Goodwin S."/>
            <person name="Spatafora J."/>
            <person name="Crous P."/>
            <person name="Grigoriev I."/>
        </authorList>
    </citation>
    <scope>NUCLEOTIDE SEQUENCE</scope>
    <source>
        <strain evidence="2">CBS 122368</strain>
    </source>
</reference>